<evidence type="ECO:0000313" key="1">
    <source>
        <dbReference type="EMBL" id="GLI34635.1"/>
    </source>
</evidence>
<sequence length="112" mass="13284">MSKYMQLTVTVRPHYEPDLERTYPHLARHLGRFDPARPLRNPSLYELTGELDQLLYRHEGTRLGEVLLKYHGKLKNLHKSIEKSIADWDLAQADKFLYSMEDVFEEIELELD</sequence>
<dbReference type="AlphaFoldDB" id="A0A9W6D2G4"/>
<accession>A0A9W6D2G4</accession>
<organism evidence="1 2">
    <name type="scientific">Desulforhabdus amnigena</name>
    <dbReference type="NCBI Taxonomy" id="40218"/>
    <lineage>
        <taxon>Bacteria</taxon>
        <taxon>Pseudomonadati</taxon>
        <taxon>Thermodesulfobacteriota</taxon>
        <taxon>Syntrophobacteria</taxon>
        <taxon>Syntrophobacterales</taxon>
        <taxon>Syntrophobacteraceae</taxon>
        <taxon>Desulforhabdus</taxon>
    </lineage>
</organism>
<dbReference type="RefSeq" id="WP_281794006.1">
    <property type="nucleotide sequence ID" value="NZ_BSDR01000001.1"/>
</dbReference>
<dbReference type="Proteomes" id="UP001144372">
    <property type="component" value="Unassembled WGS sequence"/>
</dbReference>
<proteinExistence type="predicted"/>
<dbReference type="EMBL" id="BSDR01000001">
    <property type="protein sequence ID" value="GLI34635.1"/>
    <property type="molecule type" value="Genomic_DNA"/>
</dbReference>
<protein>
    <submittedName>
        <fullName evidence="1">Uncharacterized protein</fullName>
    </submittedName>
</protein>
<reference evidence="1" key="1">
    <citation type="submission" date="2022-12" db="EMBL/GenBank/DDBJ databases">
        <title>Reference genome sequencing for broad-spectrum identification of bacterial and archaeal isolates by mass spectrometry.</title>
        <authorList>
            <person name="Sekiguchi Y."/>
            <person name="Tourlousse D.M."/>
        </authorList>
    </citation>
    <scope>NUCLEOTIDE SEQUENCE</scope>
    <source>
        <strain evidence="1">ASRB1</strain>
    </source>
</reference>
<evidence type="ECO:0000313" key="2">
    <source>
        <dbReference type="Proteomes" id="UP001144372"/>
    </source>
</evidence>
<name>A0A9W6D2G4_9BACT</name>
<gene>
    <name evidence="1" type="ORF">DAMNIGENAA_20680</name>
</gene>
<comment type="caution">
    <text evidence="1">The sequence shown here is derived from an EMBL/GenBank/DDBJ whole genome shotgun (WGS) entry which is preliminary data.</text>
</comment>
<keyword evidence="2" id="KW-1185">Reference proteome</keyword>